<dbReference type="KEGG" id="halt:IM660_07705"/>
<feature type="compositionally biased region" description="Polar residues" evidence="1">
    <location>
        <begin position="325"/>
        <end position="334"/>
    </location>
</feature>
<feature type="region of interest" description="Disordered" evidence="1">
    <location>
        <begin position="315"/>
        <end position="345"/>
    </location>
</feature>
<dbReference type="Pfam" id="PF02720">
    <property type="entry name" value="DUF222"/>
    <property type="match status" value="1"/>
</dbReference>
<evidence type="ECO:0000313" key="3">
    <source>
        <dbReference type="EMBL" id="QOR72113.1"/>
    </source>
</evidence>
<dbReference type="RefSeq" id="WP_193498756.1">
    <property type="nucleotide sequence ID" value="NZ_CP063169.1"/>
</dbReference>
<feature type="compositionally biased region" description="Basic and acidic residues" evidence="1">
    <location>
        <begin position="377"/>
        <end position="391"/>
    </location>
</feature>
<dbReference type="EMBL" id="CP063169">
    <property type="protein sequence ID" value="QOR72113.1"/>
    <property type="molecule type" value="Genomic_DNA"/>
</dbReference>
<feature type="compositionally biased region" description="Basic residues" evidence="1">
    <location>
        <begin position="224"/>
        <end position="238"/>
    </location>
</feature>
<proteinExistence type="predicted"/>
<keyword evidence="4" id="KW-1185">Reference proteome</keyword>
<dbReference type="Proteomes" id="UP000593758">
    <property type="component" value="Chromosome"/>
</dbReference>
<gene>
    <name evidence="3" type="ORF">IM660_07705</name>
</gene>
<sequence>MFDAWWEEVPGSQETRERLLRELGRSEAELSGIEAGMLATLVAHETPWQDRLHAQAGSAGLLADLEGLDLEQLDEAGLVEVAAAAQRVASRAQQIQLRAAATLTSREPMNPQVLAEHTTGPAGVAGDCLALRLRCSKRQGHDLVRRGHQLSTYLTRTEEALAAGVIDQARAVVIADGVEHVPWQVAIAVEDEVIERAPGRTPAQLRADVAAALIAVDPDEAHARAQRRRHERRVTRPRAHPDGVASLRVEGPVGDVLALDLALDGAARAAKASGDTRTLDQLRFDALTSLGHHALATSTLATSTLAISTLDTGVLDTPTAPTPPTEQSGQSGSNAGWPVATRNGHRPSVHVTMSLEQLLPEPLEGATGHQGRSSASHRPEHTTGRPPEDATGRTLEGATDPGAPIPIGQVPVIEGYGPINPATARALAAGGIWRRLVTDPLTGSPVDIGTTRYTPPAAMADRIRARDRTCVRPGCTHPASEAQLDHTTAYNDGGHTSDANLGALCTRDHLIKTHGDFTLTQPEPGIFEWTTPTGHRYRRERDGTTTDLTPGGPRTPGPTPAQPGDDEDPPF</sequence>
<organism evidence="3 4">
    <name type="scientific">Ruania alkalisoli</name>
    <dbReference type="NCBI Taxonomy" id="2779775"/>
    <lineage>
        <taxon>Bacteria</taxon>
        <taxon>Bacillati</taxon>
        <taxon>Actinomycetota</taxon>
        <taxon>Actinomycetes</taxon>
        <taxon>Micrococcales</taxon>
        <taxon>Ruaniaceae</taxon>
        <taxon>Ruania</taxon>
    </lineage>
</organism>
<dbReference type="InterPro" id="IPR003870">
    <property type="entry name" value="DUF222"/>
</dbReference>
<reference evidence="3 4" key="1">
    <citation type="submission" date="2020-10" db="EMBL/GenBank/DDBJ databases">
        <title>Haloactinobacterium sp. RN3S43, a bacterium isolated from saline soil.</title>
        <authorList>
            <person name="Sun J.-Q."/>
        </authorList>
    </citation>
    <scope>NUCLEOTIDE SEQUENCE [LARGE SCALE GENOMIC DNA]</scope>
    <source>
        <strain evidence="3 4">RN3S43</strain>
    </source>
</reference>
<protein>
    <submittedName>
        <fullName evidence="3">DUF222 domain-containing protein</fullName>
    </submittedName>
</protein>
<accession>A0A7M1SZP8</accession>
<feature type="region of interest" description="Disordered" evidence="1">
    <location>
        <begin position="363"/>
        <end position="406"/>
    </location>
</feature>
<evidence type="ECO:0000259" key="2">
    <source>
        <dbReference type="Pfam" id="PF02720"/>
    </source>
</evidence>
<feature type="region of interest" description="Disordered" evidence="1">
    <location>
        <begin position="522"/>
        <end position="571"/>
    </location>
</feature>
<feature type="domain" description="DUF222" evidence="2">
    <location>
        <begin position="87"/>
        <end position="300"/>
    </location>
</feature>
<dbReference type="InterPro" id="IPR003615">
    <property type="entry name" value="HNH_nuc"/>
</dbReference>
<dbReference type="AlphaFoldDB" id="A0A7M1SZP8"/>
<evidence type="ECO:0000313" key="4">
    <source>
        <dbReference type="Proteomes" id="UP000593758"/>
    </source>
</evidence>
<name>A0A7M1SZP8_9MICO</name>
<feature type="region of interest" description="Disordered" evidence="1">
    <location>
        <begin position="221"/>
        <end position="245"/>
    </location>
</feature>
<dbReference type="CDD" id="cd00085">
    <property type="entry name" value="HNHc"/>
    <property type="match status" value="1"/>
</dbReference>
<evidence type="ECO:0000256" key="1">
    <source>
        <dbReference type="SAM" id="MobiDB-lite"/>
    </source>
</evidence>